<dbReference type="SUPFAM" id="SSF53067">
    <property type="entry name" value="Actin-like ATPase domain"/>
    <property type="match status" value="1"/>
</dbReference>
<evidence type="ECO:0000259" key="1">
    <source>
        <dbReference type="Pfam" id="PF00814"/>
    </source>
</evidence>
<dbReference type="InterPro" id="IPR022496">
    <property type="entry name" value="T6A_TsaB"/>
</dbReference>
<dbReference type="Proteomes" id="UP000634206">
    <property type="component" value="Unassembled WGS sequence"/>
</dbReference>
<dbReference type="AlphaFoldDB" id="A0AAE2SCX9"/>
<organism evidence="2 3">
    <name type="scientific">Oceaniferula flava</name>
    <dbReference type="NCBI Taxonomy" id="2800421"/>
    <lineage>
        <taxon>Bacteria</taxon>
        <taxon>Pseudomonadati</taxon>
        <taxon>Verrucomicrobiota</taxon>
        <taxon>Verrucomicrobiia</taxon>
        <taxon>Verrucomicrobiales</taxon>
        <taxon>Verrucomicrobiaceae</taxon>
        <taxon>Oceaniferula</taxon>
    </lineage>
</organism>
<name>A0AAE2SCX9_9BACT</name>
<protein>
    <submittedName>
        <fullName evidence="2">tRNA (Adenosine(37)-N6)-threonylcarbamoyltransferase complex dimerization subunit type 1 TsaB</fullName>
    </submittedName>
</protein>
<dbReference type="Pfam" id="PF00814">
    <property type="entry name" value="TsaD"/>
    <property type="match status" value="1"/>
</dbReference>
<accession>A0AAE2SCX9</accession>
<evidence type="ECO:0000313" key="3">
    <source>
        <dbReference type="Proteomes" id="UP000634206"/>
    </source>
</evidence>
<dbReference type="NCBIfam" id="TIGR03725">
    <property type="entry name" value="T6A_YeaZ"/>
    <property type="match status" value="1"/>
</dbReference>
<dbReference type="RefSeq" id="WP_309490176.1">
    <property type="nucleotide sequence ID" value="NZ_JAENIG010000007.1"/>
</dbReference>
<sequence length="240" mass="25434">METANHRAETGAFLAIETSVPDASIALWCDGEVIYQKDFTSDRNHNSMVFEPLAEALDLLGERTLDAVLVGTGPGSYSGVRTGIAAGQGVALTHGCPAVGLGSLAATPCSRAADAETVSLAIGDARRGLYFLAEIDPGGEAAEPELMDVAEFQQRLQQSAEANPLNLFTLDDPAAPWLDGMSLPGQVTRTRPQAQGLIGVWLGLSETRRAEMVRLPLAPCYLRPPFTSKAKPGHPLLRTP</sequence>
<feature type="domain" description="Gcp-like" evidence="1">
    <location>
        <begin position="43"/>
        <end position="153"/>
    </location>
</feature>
<comment type="caution">
    <text evidence="2">The sequence shown here is derived from an EMBL/GenBank/DDBJ whole genome shotgun (WGS) entry which is preliminary data.</text>
</comment>
<dbReference type="EMBL" id="JAENIG010000007">
    <property type="protein sequence ID" value="MBK1855563.1"/>
    <property type="molecule type" value="Genomic_DNA"/>
</dbReference>
<evidence type="ECO:0000313" key="2">
    <source>
        <dbReference type="EMBL" id="MBK1855563.1"/>
    </source>
</evidence>
<dbReference type="GO" id="GO:0002949">
    <property type="term" value="P:tRNA threonylcarbamoyladenosine modification"/>
    <property type="evidence" value="ECO:0007669"/>
    <property type="project" value="InterPro"/>
</dbReference>
<dbReference type="InterPro" id="IPR043129">
    <property type="entry name" value="ATPase_NBD"/>
</dbReference>
<dbReference type="InterPro" id="IPR000905">
    <property type="entry name" value="Gcp-like_dom"/>
</dbReference>
<gene>
    <name evidence="2" type="primary">tsaB</name>
    <name evidence="2" type="ORF">JIN83_11375</name>
</gene>
<reference evidence="2" key="1">
    <citation type="submission" date="2021-01" db="EMBL/GenBank/DDBJ databases">
        <title>Modified the classification status of verrucomicrobia.</title>
        <authorList>
            <person name="Feng X."/>
        </authorList>
    </citation>
    <scope>NUCLEOTIDE SEQUENCE</scope>
    <source>
        <strain evidence="2">5K15</strain>
    </source>
</reference>
<proteinExistence type="predicted"/>
<dbReference type="Gene3D" id="3.30.420.40">
    <property type="match status" value="2"/>
</dbReference>
<keyword evidence="3" id="KW-1185">Reference proteome</keyword>